<sequence length="204" mass="22119">MRIPTLWGWFVTYLHHCPRSGKCTSDQPVSAIEQRPWYQFFAAALNRTRSPSSTIGCALFFQLVNLVRPLSSSISPTCRIAREEGVQSWVTRPSTVTSLRSTFSIWSIGTMTPASSRINSITSTTASRTSIPSAIRSANCRDIAALVIPPCSSVNLAACSFTVESSACVSSARGSFRSGSAHWSTPARRCSNSCRRSTLPAFAS</sequence>
<dbReference type="STRING" id="767519.SAMN05216559_1867"/>
<evidence type="ECO:0000313" key="1">
    <source>
        <dbReference type="EMBL" id="SFR97522.1"/>
    </source>
</evidence>
<keyword evidence="2" id="KW-1185">Reference proteome</keyword>
<dbReference type="EMBL" id="FOZK01000002">
    <property type="protein sequence ID" value="SFR97522.1"/>
    <property type="molecule type" value="Genomic_DNA"/>
</dbReference>
<protein>
    <submittedName>
        <fullName evidence="1">Uncharacterized protein</fullName>
    </submittedName>
</protein>
<accession>A0A1I6L261</accession>
<gene>
    <name evidence="1" type="ORF">SAMN05216559_1867</name>
</gene>
<name>A0A1I6L261_9EURY</name>
<dbReference type="AlphaFoldDB" id="A0A1I6L261"/>
<proteinExistence type="predicted"/>
<reference evidence="1 2" key="1">
    <citation type="submission" date="2016-10" db="EMBL/GenBank/DDBJ databases">
        <authorList>
            <person name="de Groot N.N."/>
        </authorList>
    </citation>
    <scope>NUCLEOTIDE SEQUENCE [LARGE SCALE GENOMIC DNA]</scope>
    <source>
        <strain evidence="1 2">CGMCC 1.10457</strain>
    </source>
</reference>
<organism evidence="1 2">
    <name type="scientific">Halomicrobium zhouii</name>
    <dbReference type="NCBI Taxonomy" id="767519"/>
    <lineage>
        <taxon>Archaea</taxon>
        <taxon>Methanobacteriati</taxon>
        <taxon>Methanobacteriota</taxon>
        <taxon>Stenosarchaea group</taxon>
        <taxon>Halobacteria</taxon>
        <taxon>Halobacteriales</taxon>
        <taxon>Haloarculaceae</taxon>
        <taxon>Halomicrobium</taxon>
    </lineage>
</organism>
<dbReference type="Proteomes" id="UP000199062">
    <property type="component" value="Unassembled WGS sequence"/>
</dbReference>
<evidence type="ECO:0000313" key="2">
    <source>
        <dbReference type="Proteomes" id="UP000199062"/>
    </source>
</evidence>